<dbReference type="Proteomes" id="UP000475214">
    <property type="component" value="Unassembled WGS sequence"/>
</dbReference>
<proteinExistence type="predicted"/>
<dbReference type="InterPro" id="IPR013402">
    <property type="entry name" value="CHP02569"/>
</dbReference>
<keyword evidence="2" id="KW-1185">Reference proteome</keyword>
<dbReference type="SUPFAM" id="SSF56112">
    <property type="entry name" value="Protein kinase-like (PK-like)"/>
    <property type="match status" value="1"/>
</dbReference>
<dbReference type="RefSeq" id="WP_163739282.1">
    <property type="nucleotide sequence ID" value="NZ_JAAGOA010000010.1"/>
</dbReference>
<accession>A0A6L9SA15</accession>
<evidence type="ECO:0000313" key="2">
    <source>
        <dbReference type="Proteomes" id="UP000475214"/>
    </source>
</evidence>
<dbReference type="AlphaFoldDB" id="A0A6L9SA15"/>
<comment type="caution">
    <text evidence="1">The sequence shown here is derived from an EMBL/GenBank/DDBJ whole genome shotgun (WGS) entry which is preliminary data.</text>
</comment>
<evidence type="ECO:0000313" key="1">
    <source>
        <dbReference type="EMBL" id="NEE01531.1"/>
    </source>
</evidence>
<organism evidence="1 2">
    <name type="scientific">Phytoactinopolyspora halotolerans</name>
    <dbReference type="NCBI Taxonomy" id="1981512"/>
    <lineage>
        <taxon>Bacteria</taxon>
        <taxon>Bacillati</taxon>
        <taxon>Actinomycetota</taxon>
        <taxon>Actinomycetes</taxon>
        <taxon>Jiangellales</taxon>
        <taxon>Jiangellaceae</taxon>
        <taxon>Phytoactinopolyspora</taxon>
    </lineage>
</organism>
<gene>
    <name evidence="1" type="ORF">G1H10_15270</name>
</gene>
<name>A0A6L9SA15_9ACTN</name>
<reference evidence="1 2" key="1">
    <citation type="submission" date="2020-02" db="EMBL/GenBank/DDBJ databases">
        <authorList>
            <person name="Li X.-J."/>
            <person name="Han X.-M."/>
        </authorList>
    </citation>
    <scope>NUCLEOTIDE SEQUENCE [LARGE SCALE GENOMIC DNA]</scope>
    <source>
        <strain evidence="1 2">CCTCC AB 2017055</strain>
    </source>
</reference>
<dbReference type="InterPro" id="IPR011009">
    <property type="entry name" value="Kinase-like_dom_sf"/>
</dbReference>
<sequence>MTTAPTTEVLAAFGAPTATPRLLDGGQGHTWRAGDIVVKPTGDPRETEWRADVLASLADSAEFRVARPVGTADGGWIVDGWEAWHVVEGREDHRRPDDVLRAGAAFHAALSDIPRPAFLDTRDDPWTRGDRMAFDEFPLTGSDTVMPLLEELVAHRRSVDLRSQPVHGDLLGNVLFAPGLPPAIIDWVVYYRPTTWAAAVAVCDALTWHAAPADLVRRWSHLAGWKQMLIRALIYRIATDDALAGVDGPDPAALVPYGPVITAVTALAG</sequence>
<dbReference type="EMBL" id="JAAGOA010000010">
    <property type="protein sequence ID" value="NEE01531.1"/>
    <property type="molecule type" value="Genomic_DNA"/>
</dbReference>
<protein>
    <submittedName>
        <fullName evidence="1">TIGR02569 family protein</fullName>
    </submittedName>
</protein>
<dbReference type="NCBIfam" id="TIGR02569">
    <property type="entry name" value="TIGR02569_actnb"/>
    <property type="match status" value="1"/>
</dbReference>